<comment type="caution">
    <text evidence="6">Lacks conserved residue(s) required for the propagation of feature annotation.</text>
</comment>
<comment type="catalytic activity">
    <reaction evidence="5 6">
        <text>NAD(+) + ATP = ADP + NADP(+) + H(+)</text>
        <dbReference type="Rhea" id="RHEA:18629"/>
        <dbReference type="ChEBI" id="CHEBI:15378"/>
        <dbReference type="ChEBI" id="CHEBI:30616"/>
        <dbReference type="ChEBI" id="CHEBI:57540"/>
        <dbReference type="ChEBI" id="CHEBI:58349"/>
        <dbReference type="ChEBI" id="CHEBI:456216"/>
        <dbReference type="EC" id="2.7.1.23"/>
    </reaction>
</comment>
<dbReference type="GO" id="GO:0003951">
    <property type="term" value="F:NAD+ kinase activity"/>
    <property type="evidence" value="ECO:0007669"/>
    <property type="project" value="UniProtKB-UniRule"/>
</dbReference>
<dbReference type="Pfam" id="PF01513">
    <property type="entry name" value="NAD_kinase"/>
    <property type="match status" value="1"/>
</dbReference>
<organism evidence="8">
    <name type="scientific">candidate division WOR-3 bacterium</name>
    <dbReference type="NCBI Taxonomy" id="2052148"/>
    <lineage>
        <taxon>Bacteria</taxon>
        <taxon>Bacteria division WOR-3</taxon>
    </lineage>
</organism>
<dbReference type="Pfam" id="PF20143">
    <property type="entry name" value="NAD_kinase_C"/>
    <property type="match status" value="1"/>
</dbReference>
<proteinExistence type="inferred from homology"/>
<gene>
    <name evidence="6" type="primary">nadK</name>
    <name evidence="7" type="ORF">ENP94_04810</name>
    <name evidence="8" type="ORF">ENS16_06245</name>
</gene>
<comment type="similarity">
    <text evidence="6">Belongs to the NAD kinase family.</text>
</comment>
<evidence type="ECO:0000313" key="8">
    <source>
        <dbReference type="EMBL" id="HFJ54272.1"/>
    </source>
</evidence>
<comment type="subcellular location">
    <subcellularLocation>
        <location evidence="6">Cytoplasm</location>
    </subcellularLocation>
</comment>
<feature type="binding site" evidence="6">
    <location>
        <position position="70"/>
    </location>
    <ligand>
        <name>NAD(+)</name>
        <dbReference type="ChEBI" id="CHEBI:57540"/>
    </ligand>
</feature>
<dbReference type="SUPFAM" id="SSF111331">
    <property type="entry name" value="NAD kinase/diacylglycerol kinase-like"/>
    <property type="match status" value="1"/>
</dbReference>
<keyword evidence="2 6" id="KW-0418">Kinase</keyword>
<dbReference type="Gene3D" id="2.60.200.30">
    <property type="entry name" value="Probable inorganic polyphosphate/atp-NAD kinase, domain 2"/>
    <property type="match status" value="1"/>
</dbReference>
<dbReference type="PANTHER" id="PTHR20275:SF0">
    <property type="entry name" value="NAD KINASE"/>
    <property type="match status" value="1"/>
</dbReference>
<dbReference type="GO" id="GO:0019674">
    <property type="term" value="P:NAD+ metabolic process"/>
    <property type="evidence" value="ECO:0007669"/>
    <property type="project" value="InterPro"/>
</dbReference>
<comment type="function">
    <text evidence="6">Involved in the regulation of the intracellular balance of NAD and NADP, and is a key enzyme in the biosynthesis of NADP. Catalyzes specifically the phosphorylation on 2'-hydroxyl of the adenosine moiety of NAD to yield NADP.</text>
</comment>
<dbReference type="EMBL" id="DSTU01000008">
    <property type="protein sequence ID" value="HFJ54272.1"/>
    <property type="molecule type" value="Genomic_DNA"/>
</dbReference>
<dbReference type="EC" id="2.7.1.23" evidence="6"/>
<evidence type="ECO:0000256" key="4">
    <source>
        <dbReference type="ARBA" id="ARBA00023027"/>
    </source>
</evidence>
<dbReference type="InterPro" id="IPR002504">
    <property type="entry name" value="NADK"/>
</dbReference>
<dbReference type="GO" id="GO:0005737">
    <property type="term" value="C:cytoplasm"/>
    <property type="evidence" value="ECO:0007669"/>
    <property type="project" value="UniProtKB-SubCell"/>
</dbReference>
<dbReference type="Gene3D" id="3.40.50.10330">
    <property type="entry name" value="Probable inorganic polyphosphate/atp-NAD kinase, domain 1"/>
    <property type="match status" value="1"/>
</dbReference>
<keyword evidence="6" id="KW-0963">Cytoplasm</keyword>
<evidence type="ECO:0000256" key="1">
    <source>
        <dbReference type="ARBA" id="ARBA00022679"/>
    </source>
</evidence>
<feature type="binding site" evidence="6">
    <location>
        <position position="145"/>
    </location>
    <ligand>
        <name>NAD(+)</name>
        <dbReference type="ChEBI" id="CHEBI:57540"/>
    </ligand>
</feature>
<evidence type="ECO:0000256" key="2">
    <source>
        <dbReference type="ARBA" id="ARBA00022777"/>
    </source>
</evidence>
<dbReference type="InterPro" id="IPR017438">
    <property type="entry name" value="ATP-NAD_kinase_N"/>
</dbReference>
<dbReference type="GO" id="GO:0006741">
    <property type="term" value="P:NADP+ biosynthetic process"/>
    <property type="evidence" value="ECO:0007669"/>
    <property type="project" value="UniProtKB-UniRule"/>
</dbReference>
<keyword evidence="3 6" id="KW-0521">NADP</keyword>
<dbReference type="GO" id="GO:0046872">
    <property type="term" value="F:metal ion binding"/>
    <property type="evidence" value="ECO:0007669"/>
    <property type="project" value="UniProtKB-UniRule"/>
</dbReference>
<feature type="active site" description="Proton acceptor" evidence="6">
    <location>
        <position position="65"/>
    </location>
</feature>
<keyword evidence="6" id="KW-0067">ATP-binding</keyword>
<evidence type="ECO:0000256" key="6">
    <source>
        <dbReference type="HAMAP-Rule" id="MF_00361"/>
    </source>
</evidence>
<feature type="binding site" evidence="6">
    <location>
        <position position="164"/>
    </location>
    <ligand>
        <name>NAD(+)</name>
        <dbReference type="ChEBI" id="CHEBI:57540"/>
    </ligand>
</feature>
<dbReference type="InterPro" id="IPR017437">
    <property type="entry name" value="ATP-NAD_kinase_PpnK-typ_C"/>
</dbReference>
<keyword evidence="4 6" id="KW-0520">NAD</keyword>
<reference evidence="8" key="1">
    <citation type="journal article" date="2020" name="mSystems">
        <title>Genome- and Community-Level Interaction Insights into Carbon Utilization and Element Cycling Functions of Hydrothermarchaeota in Hydrothermal Sediment.</title>
        <authorList>
            <person name="Zhou Z."/>
            <person name="Liu Y."/>
            <person name="Xu W."/>
            <person name="Pan J."/>
            <person name="Luo Z.H."/>
            <person name="Li M."/>
        </authorList>
    </citation>
    <scope>NUCLEOTIDE SEQUENCE [LARGE SCALE GENOMIC DNA]</scope>
    <source>
        <strain evidence="7">SpSt-265</strain>
        <strain evidence="8">SpSt-465</strain>
    </source>
</reference>
<dbReference type="GO" id="GO:0005524">
    <property type="term" value="F:ATP binding"/>
    <property type="evidence" value="ECO:0007669"/>
    <property type="project" value="UniProtKB-KW"/>
</dbReference>
<name>A0A7C3EVD3_UNCW3</name>
<sequence>MKIGMVVNWNKPLADNFIPELIADLGRKKIGVTFIDPPPPKLKIAGVDRSRKIDDVDLILALGGDGTLLRAVRLAGRKGKPIMGVNLGSLGFLAEFSPSEARSGISAFLNGNCLIEQRMLIQVKYDHRSSFAFNDCAINMGKSGRVIEIAVEYGTTFVNKFAGDGLIIATPTGSTAYSLAAGGPVVYPTLSALVLTPICPHALAARPVVLPVEQPVRLRLTGKSLDAILNLDGQVRWRIAPEKPVIISRANFTVPLVVHREKSYFEILRSKLNWTGFRQI</sequence>
<keyword evidence="1 6" id="KW-0808">Transferase</keyword>
<evidence type="ECO:0000256" key="3">
    <source>
        <dbReference type="ARBA" id="ARBA00022857"/>
    </source>
</evidence>
<comment type="caution">
    <text evidence="8">The sequence shown here is derived from an EMBL/GenBank/DDBJ whole genome shotgun (WGS) entry which is preliminary data.</text>
</comment>
<dbReference type="AlphaFoldDB" id="A0A7C3EVD3"/>
<dbReference type="EMBL" id="DSLG01000005">
    <property type="protein sequence ID" value="HEA87317.1"/>
    <property type="molecule type" value="Genomic_DNA"/>
</dbReference>
<dbReference type="InterPro" id="IPR016064">
    <property type="entry name" value="NAD/diacylglycerol_kinase_sf"/>
</dbReference>
<feature type="binding site" evidence="6">
    <location>
        <begin position="134"/>
        <end position="135"/>
    </location>
    <ligand>
        <name>NAD(+)</name>
        <dbReference type="ChEBI" id="CHEBI:57540"/>
    </ligand>
</feature>
<evidence type="ECO:0000313" key="7">
    <source>
        <dbReference type="EMBL" id="HEA87317.1"/>
    </source>
</evidence>
<comment type="cofactor">
    <cofactor evidence="6">
        <name>a divalent metal cation</name>
        <dbReference type="ChEBI" id="CHEBI:60240"/>
    </cofactor>
</comment>
<dbReference type="PANTHER" id="PTHR20275">
    <property type="entry name" value="NAD KINASE"/>
    <property type="match status" value="1"/>
</dbReference>
<dbReference type="GO" id="GO:0051287">
    <property type="term" value="F:NAD binding"/>
    <property type="evidence" value="ECO:0007669"/>
    <property type="project" value="UniProtKB-ARBA"/>
</dbReference>
<keyword evidence="6" id="KW-0547">Nucleotide-binding</keyword>
<feature type="binding site" evidence="6">
    <location>
        <begin position="65"/>
        <end position="66"/>
    </location>
    <ligand>
        <name>NAD(+)</name>
        <dbReference type="ChEBI" id="CHEBI:57540"/>
    </ligand>
</feature>
<protein>
    <recommendedName>
        <fullName evidence="6">NAD kinase</fullName>
        <ecNumber evidence="6">2.7.1.23</ecNumber>
    </recommendedName>
    <alternativeName>
        <fullName evidence="6">ATP-dependent NAD kinase</fullName>
    </alternativeName>
</protein>
<dbReference type="HAMAP" id="MF_00361">
    <property type="entry name" value="NAD_kinase"/>
    <property type="match status" value="1"/>
</dbReference>
<feature type="binding site" evidence="6">
    <location>
        <position position="234"/>
    </location>
    <ligand>
        <name>NAD(+)</name>
        <dbReference type="ChEBI" id="CHEBI:57540"/>
    </ligand>
</feature>
<accession>A0A7C3EVD3</accession>
<evidence type="ECO:0000256" key="5">
    <source>
        <dbReference type="ARBA" id="ARBA00047925"/>
    </source>
</evidence>